<evidence type="ECO:0000256" key="5">
    <source>
        <dbReference type="RuleBase" id="RU363041"/>
    </source>
</evidence>
<keyword evidence="3 5" id="KW-1133">Transmembrane helix</keyword>
<feature type="transmembrane region" description="Helical" evidence="5">
    <location>
        <begin position="214"/>
        <end position="236"/>
    </location>
</feature>
<name>A0A846MW14_9PROT</name>
<gene>
    <name evidence="6" type="ORF">FHS83_000669</name>
</gene>
<evidence type="ECO:0000256" key="4">
    <source>
        <dbReference type="ARBA" id="ARBA00023136"/>
    </source>
</evidence>
<dbReference type="Proteomes" id="UP000570514">
    <property type="component" value="Unassembled WGS sequence"/>
</dbReference>
<dbReference type="PANTHER" id="PTHR43701:SF12">
    <property type="entry name" value="MEMBRANE TRANSPORTER PROTEIN YTNM-RELATED"/>
    <property type="match status" value="1"/>
</dbReference>
<keyword evidence="5" id="KW-1003">Cell membrane</keyword>
<reference evidence="6 7" key="1">
    <citation type="submission" date="2020-03" db="EMBL/GenBank/DDBJ databases">
        <title>Genomic Encyclopedia of Type Strains, Phase IV (KMG-IV): sequencing the most valuable type-strain genomes for metagenomic binning, comparative biology and taxonomic classification.</title>
        <authorList>
            <person name="Goeker M."/>
        </authorList>
    </citation>
    <scope>NUCLEOTIDE SEQUENCE [LARGE SCALE GENOMIC DNA]</scope>
    <source>
        <strain evidence="6 7">DSM 19867</strain>
    </source>
</reference>
<comment type="similarity">
    <text evidence="5">Belongs to the 4-toluene sulfonate uptake permease (TSUP) (TC 2.A.102) family.</text>
</comment>
<feature type="transmembrane region" description="Helical" evidence="5">
    <location>
        <begin position="243"/>
        <end position="261"/>
    </location>
</feature>
<protein>
    <recommendedName>
        <fullName evidence="5">Probable membrane transporter protein</fullName>
    </recommendedName>
</protein>
<dbReference type="InterPro" id="IPR002781">
    <property type="entry name" value="TM_pro_TauE-like"/>
</dbReference>
<dbReference type="PANTHER" id="PTHR43701">
    <property type="entry name" value="MEMBRANE TRANSPORTER PROTEIN MJ0441-RELATED"/>
    <property type="match status" value="1"/>
</dbReference>
<keyword evidence="2 5" id="KW-0812">Transmembrane</keyword>
<dbReference type="Pfam" id="PF01925">
    <property type="entry name" value="TauE"/>
    <property type="match status" value="1"/>
</dbReference>
<feature type="transmembrane region" description="Helical" evidence="5">
    <location>
        <begin position="171"/>
        <end position="194"/>
    </location>
</feature>
<comment type="subcellular location">
    <subcellularLocation>
        <location evidence="5">Cell membrane</location>
        <topology evidence="5">Multi-pass membrane protein</topology>
    </subcellularLocation>
    <subcellularLocation>
        <location evidence="1">Membrane</location>
        <topology evidence="1">Multi-pass membrane protein</topology>
    </subcellularLocation>
</comment>
<sequence>MEIYLPIAQMSVHWLIVLGLGFGVGFLSGVFGIGGGFLLTPVLIFYGIPPGVAVATTASQIAGVTFSGVLTHWKRGTVDFKMGLVMVIAGLVGSAAGVWIFAVLRRMGQVEFGVQASYVILLGSVGAMMLNESIRTWRARKEGRPSHGRSSGQHHWIHGLPLKMRFRQSRLYISAIPPVVLGFIVGVLSAVLGVGGAFLMVPAMIYMLRMPTNVVVGTSMFQVLFVSASTTILHAVDNFTVDVVLGMILILGGVFGVQFGVRWGAKLRGEELRFLMALLVLAVGIGMALQFVLRPEDVYSLSGLS</sequence>
<proteinExistence type="inferred from homology"/>
<feature type="transmembrane region" description="Helical" evidence="5">
    <location>
        <begin position="44"/>
        <end position="70"/>
    </location>
</feature>
<organism evidence="6 7">
    <name type="scientific">Rhizomicrobium palustre</name>
    <dbReference type="NCBI Taxonomy" id="189966"/>
    <lineage>
        <taxon>Bacteria</taxon>
        <taxon>Pseudomonadati</taxon>
        <taxon>Pseudomonadota</taxon>
        <taxon>Alphaproteobacteria</taxon>
        <taxon>Micropepsales</taxon>
        <taxon>Micropepsaceae</taxon>
        <taxon>Rhizomicrobium</taxon>
    </lineage>
</organism>
<evidence type="ECO:0000313" key="6">
    <source>
        <dbReference type="EMBL" id="NIK87351.1"/>
    </source>
</evidence>
<accession>A0A846MW14</accession>
<feature type="transmembrane region" description="Helical" evidence="5">
    <location>
        <begin position="116"/>
        <end position="134"/>
    </location>
</feature>
<dbReference type="EMBL" id="JAASRM010000001">
    <property type="protein sequence ID" value="NIK87351.1"/>
    <property type="molecule type" value="Genomic_DNA"/>
</dbReference>
<evidence type="ECO:0000256" key="2">
    <source>
        <dbReference type="ARBA" id="ARBA00022692"/>
    </source>
</evidence>
<evidence type="ECO:0000256" key="3">
    <source>
        <dbReference type="ARBA" id="ARBA00022989"/>
    </source>
</evidence>
<evidence type="ECO:0000256" key="1">
    <source>
        <dbReference type="ARBA" id="ARBA00004141"/>
    </source>
</evidence>
<dbReference type="GO" id="GO:0005886">
    <property type="term" value="C:plasma membrane"/>
    <property type="evidence" value="ECO:0007669"/>
    <property type="project" value="UniProtKB-SubCell"/>
</dbReference>
<keyword evidence="4 5" id="KW-0472">Membrane</keyword>
<feature type="transmembrane region" description="Helical" evidence="5">
    <location>
        <begin position="82"/>
        <end position="104"/>
    </location>
</feature>
<comment type="caution">
    <text evidence="6">The sequence shown here is derived from an EMBL/GenBank/DDBJ whole genome shotgun (WGS) entry which is preliminary data.</text>
</comment>
<feature type="transmembrane region" description="Helical" evidence="5">
    <location>
        <begin position="273"/>
        <end position="293"/>
    </location>
</feature>
<keyword evidence="7" id="KW-1185">Reference proteome</keyword>
<evidence type="ECO:0000313" key="7">
    <source>
        <dbReference type="Proteomes" id="UP000570514"/>
    </source>
</evidence>
<dbReference type="AlphaFoldDB" id="A0A846MW14"/>
<feature type="transmembrane region" description="Helical" evidence="5">
    <location>
        <begin position="12"/>
        <end position="38"/>
    </location>
</feature>
<dbReference type="RefSeq" id="WP_167080890.1">
    <property type="nucleotide sequence ID" value="NZ_BAAADC010000001.1"/>
</dbReference>
<dbReference type="InterPro" id="IPR051598">
    <property type="entry name" value="TSUP/Inactive_protease-like"/>
</dbReference>